<evidence type="ECO:0000313" key="3">
    <source>
        <dbReference type="Proteomes" id="UP000312594"/>
    </source>
</evidence>
<dbReference type="NCBIfam" id="TIGR04088">
    <property type="entry name" value="cognate_SipW"/>
    <property type="match status" value="1"/>
</dbReference>
<evidence type="ECO:0000313" key="2">
    <source>
        <dbReference type="EMBL" id="TNU94787.1"/>
    </source>
</evidence>
<dbReference type="EMBL" id="VEVP01000004">
    <property type="protein sequence ID" value="TNU94787.1"/>
    <property type="molecule type" value="Genomic_DNA"/>
</dbReference>
<sequence length="262" mass="27861">MEAEVKRRKRRVVLVALAACLVVAGIGGTLAWFSAQSSLTNTFTVGNIKPPTTDPNNPDNPDVPFPTDPDNDPRIDGNLYEPHWVKDSKIAPGASVAKDPYVGIGKDSNPAYTYVYVKNNLPDGAYFAIEQGWAPVATKTIQGQQDQYTEGLFAYTGKGVGGTGTAEYNAGKGLAVLDPKPDQSAAAKDAWTVSPLFTHIKTGATYDTTGMESTTDPKKQIEVYAYVAAKSADGDKLEDLDAAAKAWVKSVDPSQTVITDAA</sequence>
<dbReference type="InterPro" id="IPR023833">
    <property type="entry name" value="Signal_pept_SipW-depend-type"/>
</dbReference>
<organism evidence="2 3">
    <name type="scientific">Eggerthella lenta</name>
    <name type="common">Eubacterium lentum</name>
    <dbReference type="NCBI Taxonomy" id="84112"/>
    <lineage>
        <taxon>Bacteria</taxon>
        <taxon>Bacillati</taxon>
        <taxon>Actinomycetota</taxon>
        <taxon>Coriobacteriia</taxon>
        <taxon>Eggerthellales</taxon>
        <taxon>Eggerthellaceae</taxon>
        <taxon>Eggerthella</taxon>
    </lineage>
</organism>
<accession>A0A5C5C6Q8</accession>
<evidence type="ECO:0000256" key="1">
    <source>
        <dbReference type="SAM" id="MobiDB-lite"/>
    </source>
</evidence>
<dbReference type="RefSeq" id="WP_139912145.1">
    <property type="nucleotide sequence ID" value="NZ_VEVP01000004.1"/>
</dbReference>
<proteinExistence type="predicted"/>
<protein>
    <submittedName>
        <fullName evidence="2">Uncharacterized protein</fullName>
    </submittedName>
</protein>
<feature type="compositionally biased region" description="Low complexity" evidence="1">
    <location>
        <begin position="50"/>
        <end position="60"/>
    </location>
</feature>
<dbReference type="AlphaFoldDB" id="A0A5C5C6Q8"/>
<gene>
    <name evidence="2" type="ORF">FIC87_02710</name>
</gene>
<name>A0A5C5C6Q8_EGGLN</name>
<dbReference type="Proteomes" id="UP000312594">
    <property type="component" value="Unassembled WGS sequence"/>
</dbReference>
<reference evidence="2 3" key="1">
    <citation type="journal article" date="2005" name="Appl. Environ. Microbiol.">
        <title>Intestinal bacterial communities that produce active estrogen-like compounds enterodiol and enterolactone in humans.</title>
        <authorList>
            <person name="Clavel T."/>
            <person name="Henderson G."/>
            <person name="Alpert C.A."/>
            <person name="Philippe C."/>
            <person name="Rigottier-Gois L."/>
            <person name="Dore J."/>
            <person name="Blaut M."/>
        </authorList>
    </citation>
    <scope>NUCLEOTIDE SEQUENCE [LARGE SCALE GENOMIC DNA]</scope>
    <source>
        <strain evidence="2 3">SECO-MT75m2</strain>
    </source>
</reference>
<comment type="caution">
    <text evidence="2">The sequence shown here is derived from an EMBL/GenBank/DDBJ whole genome shotgun (WGS) entry which is preliminary data.</text>
</comment>
<feature type="region of interest" description="Disordered" evidence="1">
    <location>
        <begin position="46"/>
        <end position="70"/>
    </location>
</feature>